<proteinExistence type="predicted"/>
<dbReference type="OrthoDB" id="1110630at2"/>
<dbReference type="Gene3D" id="1.25.40.10">
    <property type="entry name" value="Tetratricopeptide repeat domain"/>
    <property type="match status" value="1"/>
</dbReference>
<dbReference type="InterPro" id="IPR011043">
    <property type="entry name" value="Gal_Oxase/kelch_b-propeller"/>
</dbReference>
<keyword evidence="1" id="KW-0472">Membrane</keyword>
<evidence type="ECO:0000313" key="3">
    <source>
        <dbReference type="Proteomes" id="UP000199673"/>
    </source>
</evidence>
<dbReference type="Proteomes" id="UP000199673">
    <property type="component" value="Unassembled WGS sequence"/>
</dbReference>
<evidence type="ECO:0000313" key="2">
    <source>
        <dbReference type="EMBL" id="SFU14221.1"/>
    </source>
</evidence>
<dbReference type="STRING" id="305507.SAMN04489724_4333"/>
<dbReference type="Gene3D" id="2.120.10.80">
    <property type="entry name" value="Kelch-type beta propeller"/>
    <property type="match status" value="1"/>
</dbReference>
<keyword evidence="3" id="KW-1185">Reference proteome</keyword>
<dbReference type="GO" id="GO:0003677">
    <property type="term" value="F:DNA binding"/>
    <property type="evidence" value="ECO:0007669"/>
    <property type="project" value="TreeGrafter"/>
</dbReference>
<dbReference type="AlphaFoldDB" id="A0A1I7DRA4"/>
<keyword evidence="1" id="KW-1133">Transmembrane helix</keyword>
<dbReference type="EMBL" id="FPBF01000007">
    <property type="protein sequence ID" value="SFU14221.1"/>
    <property type="molecule type" value="Genomic_DNA"/>
</dbReference>
<evidence type="ECO:0000256" key="1">
    <source>
        <dbReference type="SAM" id="Phobius"/>
    </source>
</evidence>
<dbReference type="PANTHER" id="PTHR35807:SF1">
    <property type="entry name" value="TRANSCRIPTIONAL REGULATOR REDD"/>
    <property type="match status" value="1"/>
</dbReference>
<reference evidence="3" key="1">
    <citation type="submission" date="2016-10" db="EMBL/GenBank/DDBJ databases">
        <authorList>
            <person name="Varghese N."/>
            <person name="Submissions S."/>
        </authorList>
    </citation>
    <scope>NUCLEOTIDE SEQUENCE [LARGE SCALE GENOMIC DNA]</scope>
    <source>
        <strain evidence="3">DSM 23445</strain>
    </source>
</reference>
<dbReference type="PANTHER" id="PTHR35807">
    <property type="entry name" value="TRANSCRIPTIONAL REGULATOR REDD-RELATED"/>
    <property type="match status" value="1"/>
</dbReference>
<gene>
    <name evidence="2" type="ORF">SAMN04489724_4333</name>
</gene>
<organism evidence="2 3">
    <name type="scientific">Algoriphagus locisalis</name>
    <dbReference type="NCBI Taxonomy" id="305507"/>
    <lineage>
        <taxon>Bacteria</taxon>
        <taxon>Pseudomonadati</taxon>
        <taxon>Bacteroidota</taxon>
        <taxon>Cytophagia</taxon>
        <taxon>Cytophagales</taxon>
        <taxon>Cyclobacteriaceae</taxon>
        <taxon>Algoriphagus</taxon>
    </lineage>
</organism>
<dbReference type="InterPro" id="IPR011990">
    <property type="entry name" value="TPR-like_helical_dom_sf"/>
</dbReference>
<dbReference type="GO" id="GO:0006355">
    <property type="term" value="P:regulation of DNA-templated transcription"/>
    <property type="evidence" value="ECO:0007669"/>
    <property type="project" value="TreeGrafter"/>
</dbReference>
<sequence length="842" mass="95768">MYVSKIKFLLLFLVSQLFWIGAEAQTGLNSGLHFNSHEVIQDERTSLDLTPNEPLSIKEKLILDFDIRFRPGDGYYGYIFKMLGKESVPIDLVSNLASETENFWLVVGDQSVLSFYWKDLGGAIYNEWVKIKLVYTPELGEFSLSINGIEKKTTLKDFTKLKDFQLVFGSSKVPEMLNSDVCPMTLKNIRIHDADVLLRNWELKKHGNGLVYDEVKTYEAEVRFANWEIDKHIYWRKNKKIVMPGILGITSTPSSDSIFIVGLDQLKLYNTTSGEIATFSYQYGNPFPCLDNNLVYNSLTREIWSYSFDTVAINKLDLKTFKWTAAPDTCPEPDLWHHIRLYNAPENEIMTFGGYGHYTYKSNLMTLKDGANSWDSINKSSQVPPRYLSSMGWLDDQKVLIFGGYGSPSGNQGINPQHYYDLYSLDLQSKNIEKIRELKDNVPPFTPVANAILSEDKSSFYTLIHNNINYNTHLQLAEIGISKELFRVYEDSIPYNFLDTKSWAGLFLNTSKSTLIAITQSDSLVEIFQHAYPPLLKSEATQIAKGSTGITRLLYIFIVAVLIIAGIIAYRKYRKQPNPLNSTDDNPLPPTTELLGLQENKTASIILMGGLQIYDSSGTDITGQFTPTLKQLFLLIYLSSILDKKGISSELLTELLWSDKSATSARNNRNVNISKIRLLLEKLSSNLHLTHDNTFWKIEHDQTVYSDVLDSLKLVQKLKSNLKLTEVEANRLLRNSAEGSICPSVQTDWMDQFKADFTAQLLDALMIMIHRTQDHQQITRISDSILKLDPLNDEALKMKCLSLFKLGKKGQALSAYNQFCKDYSNMLGQEFEIEFSVLLNEG</sequence>
<feature type="transmembrane region" description="Helical" evidence="1">
    <location>
        <begin position="553"/>
        <end position="570"/>
    </location>
</feature>
<dbReference type="SUPFAM" id="SSF50965">
    <property type="entry name" value="Galactose oxidase, central domain"/>
    <property type="match status" value="1"/>
</dbReference>
<name>A0A1I7DRA4_9BACT</name>
<accession>A0A1I7DRA4</accession>
<dbReference type="InterPro" id="IPR015915">
    <property type="entry name" value="Kelch-typ_b-propeller"/>
</dbReference>
<keyword evidence="1" id="KW-0812">Transmembrane</keyword>
<protein>
    <submittedName>
        <fullName evidence="2">Two-component response regulator, SAPR family, consists of REC, wHTH and BTAD domains</fullName>
    </submittedName>
</protein>
<dbReference type="InterPro" id="IPR051677">
    <property type="entry name" value="AfsR-DnrI-RedD_regulator"/>
</dbReference>